<dbReference type="Proteomes" id="UP000232693">
    <property type="component" value="Chromosome"/>
</dbReference>
<evidence type="ECO:0000313" key="4">
    <source>
        <dbReference type="EMBL" id="AUD78577.1"/>
    </source>
</evidence>
<dbReference type="PRINTS" id="PR00095">
    <property type="entry name" value="ANTSNTHASEI"/>
</dbReference>
<evidence type="ECO:0000256" key="2">
    <source>
        <dbReference type="ARBA" id="ARBA00023239"/>
    </source>
</evidence>
<keyword evidence="5" id="KW-1185">Reference proteome</keyword>
<dbReference type="PANTHER" id="PTHR11236:SF49">
    <property type="entry name" value="ANTHRANILATE SYNTHASE COMPONENT 1"/>
    <property type="match status" value="1"/>
</dbReference>
<dbReference type="NCBIfam" id="NF010079">
    <property type="entry name" value="PRK13564.1"/>
    <property type="match status" value="1"/>
</dbReference>
<dbReference type="InterPro" id="IPR005801">
    <property type="entry name" value="ADC_synthase"/>
</dbReference>
<name>A0A2K9AAX1_9GAMM</name>
<gene>
    <name evidence="4" type="ORF">CW740_04625</name>
</gene>
<dbReference type="OrthoDB" id="9803598at2"/>
<dbReference type="RefSeq" id="WP_106646442.1">
    <property type="nucleotide sequence ID" value="NZ_BMGO01000002.1"/>
</dbReference>
<evidence type="ECO:0000256" key="1">
    <source>
        <dbReference type="ARBA" id="ARBA00012266"/>
    </source>
</evidence>
<keyword evidence="2" id="KW-0456">Lyase</keyword>
<dbReference type="InterPro" id="IPR015890">
    <property type="entry name" value="Chorismate_C"/>
</dbReference>
<dbReference type="EC" id="4.1.3.27" evidence="1"/>
<evidence type="ECO:0000256" key="3">
    <source>
        <dbReference type="ARBA" id="ARBA00047683"/>
    </source>
</evidence>
<organism evidence="4 5">
    <name type="scientific">Kangiella profundi</name>
    <dbReference type="NCBI Taxonomy" id="1561924"/>
    <lineage>
        <taxon>Bacteria</taxon>
        <taxon>Pseudomonadati</taxon>
        <taxon>Pseudomonadota</taxon>
        <taxon>Gammaproteobacteria</taxon>
        <taxon>Kangiellales</taxon>
        <taxon>Kangiellaceae</taxon>
        <taxon>Kangiella</taxon>
    </lineage>
</organism>
<sequence length="529" mass="58116">MQVSTLTKKLPLSLLPSEVYGLLTHNGQKAHTVLLETAEPGTQKSKRSISMVSAAAIIEGVNGTVTISSLNDNGASFIKELSNDSHNIQGFNKDVADSRVTYSIKQTSDELISESQRLVQQTIADVLFYIVEQIKSHQKTDDASSCLIGAMSFDLIDQYESLPDIEKDSPDFRFYLADQLVIQEDDSQTAKIIVKGFADNAHNTIRLGTAIDAIEKRLHSSQVSPSLTASSNNPRSISLRDSDFAPDVSDDVFADNVGKVKQHIIEGDAFQVVLSRTFVADCPDAFKAYQVLRQSNPGPYMYYINNGKSQLFGSSPESALKVFDSNKVSLYPIAGTRKRAFNSDSSINFEQDAKTEFELVSDEKESAEHMMLVDLARNDLAKVIKVGSRQVTQLKRIVKYSNVMHMVSEVIGELRDDIHPMHAYRACANMGTLTGAPKIKAVELIRHIEKKPRGFYGGAVCIYNANQEFDSAIIIRSAEVIDGKAYVSAGAGIVYDSVPELEANETRHKAMAVLNACLVAQREDEEAAA</sequence>
<dbReference type="AlphaFoldDB" id="A0A2K9AAX1"/>
<dbReference type="InterPro" id="IPR006805">
    <property type="entry name" value="Anth_synth_I_N"/>
</dbReference>
<reference evidence="4 5" key="1">
    <citation type="submission" date="2017-12" db="EMBL/GenBank/DDBJ databases">
        <title>Kangiella profundi FT102 completed genome.</title>
        <authorList>
            <person name="Xu J."/>
            <person name="Wang J."/>
            <person name="Lu Y."/>
        </authorList>
    </citation>
    <scope>NUCLEOTIDE SEQUENCE [LARGE SCALE GENOMIC DNA]</scope>
    <source>
        <strain evidence="4 5">FT102</strain>
    </source>
</reference>
<dbReference type="GO" id="GO:0000162">
    <property type="term" value="P:L-tryptophan biosynthetic process"/>
    <property type="evidence" value="ECO:0007669"/>
    <property type="project" value="TreeGrafter"/>
</dbReference>
<dbReference type="InterPro" id="IPR019999">
    <property type="entry name" value="Anth_synth_I-like"/>
</dbReference>
<protein>
    <recommendedName>
        <fullName evidence="1">anthranilate synthase</fullName>
        <ecNumber evidence="1">4.1.3.27</ecNumber>
    </recommendedName>
</protein>
<dbReference type="GO" id="GO:0004049">
    <property type="term" value="F:anthranilate synthase activity"/>
    <property type="evidence" value="ECO:0007669"/>
    <property type="project" value="UniProtKB-EC"/>
</dbReference>
<dbReference type="KEGG" id="kpd:CW740_04625"/>
<dbReference type="Gene3D" id="3.60.120.10">
    <property type="entry name" value="Anthranilate synthase"/>
    <property type="match status" value="1"/>
</dbReference>
<comment type="catalytic activity">
    <reaction evidence="3">
        <text>chorismate + L-glutamine = anthranilate + pyruvate + L-glutamate + H(+)</text>
        <dbReference type="Rhea" id="RHEA:21732"/>
        <dbReference type="ChEBI" id="CHEBI:15361"/>
        <dbReference type="ChEBI" id="CHEBI:15378"/>
        <dbReference type="ChEBI" id="CHEBI:16567"/>
        <dbReference type="ChEBI" id="CHEBI:29748"/>
        <dbReference type="ChEBI" id="CHEBI:29985"/>
        <dbReference type="ChEBI" id="CHEBI:58359"/>
        <dbReference type="EC" id="4.1.3.27"/>
    </reaction>
</comment>
<dbReference type="Pfam" id="PF00425">
    <property type="entry name" value="Chorismate_bind"/>
    <property type="match status" value="1"/>
</dbReference>
<accession>A0A2K9AAX1</accession>
<dbReference type="SUPFAM" id="SSF56322">
    <property type="entry name" value="ADC synthase"/>
    <property type="match status" value="1"/>
</dbReference>
<dbReference type="EMBL" id="CP025120">
    <property type="protein sequence ID" value="AUD78577.1"/>
    <property type="molecule type" value="Genomic_DNA"/>
</dbReference>
<proteinExistence type="predicted"/>
<dbReference type="PANTHER" id="PTHR11236">
    <property type="entry name" value="AMINOBENZOATE/ANTHRANILATE SYNTHASE"/>
    <property type="match status" value="1"/>
</dbReference>
<dbReference type="Pfam" id="PF04715">
    <property type="entry name" value="Anth_synt_I_N"/>
    <property type="match status" value="1"/>
</dbReference>
<evidence type="ECO:0000313" key="5">
    <source>
        <dbReference type="Proteomes" id="UP000232693"/>
    </source>
</evidence>